<dbReference type="Proteomes" id="UP000037688">
    <property type="component" value="Unassembled WGS sequence"/>
</dbReference>
<dbReference type="EMBL" id="LITU01000059">
    <property type="protein sequence ID" value="KOY15898.1"/>
    <property type="molecule type" value="Genomic_DNA"/>
</dbReference>
<reference evidence="1 2" key="1">
    <citation type="submission" date="2015-08" db="EMBL/GenBank/DDBJ databases">
        <title>Draft genome sequence of cellulolytic and xylanolytic Paenibacillus sp. A59, isolated from a decaying forest soil from Patagonia, Argentina.</title>
        <authorList>
            <person name="Ghio S."/>
            <person name="Caceres A.M."/>
            <person name="Talia P."/>
            <person name="Grasso D."/>
            <person name="Campos E."/>
        </authorList>
    </citation>
    <scope>NUCLEOTIDE SEQUENCE [LARGE SCALE GENOMIC DNA]</scope>
    <source>
        <strain evidence="1 2">A59</strain>
    </source>
</reference>
<comment type="caution">
    <text evidence="1">The sequence shown here is derived from an EMBL/GenBank/DDBJ whole genome shotgun (WGS) entry which is preliminary data.</text>
</comment>
<gene>
    <name evidence="1" type="ORF">AMS66_14820</name>
</gene>
<dbReference type="AlphaFoldDB" id="A0A0M9BNJ4"/>
<keyword evidence="2" id="KW-1185">Reference proteome</keyword>
<protein>
    <submittedName>
        <fullName evidence="1">Uncharacterized protein</fullName>
    </submittedName>
</protein>
<dbReference type="PATRIC" id="fig|1705561.3.peg.2897"/>
<accession>A0A0M9BNJ4</accession>
<organism evidence="1 2">
    <name type="scientific">Paenibacillus xylanivorans</name>
    <dbReference type="NCBI Taxonomy" id="1705561"/>
    <lineage>
        <taxon>Bacteria</taxon>
        <taxon>Bacillati</taxon>
        <taxon>Bacillota</taxon>
        <taxon>Bacilli</taxon>
        <taxon>Bacillales</taxon>
        <taxon>Paenibacillaceae</taxon>
        <taxon>Paenibacillus</taxon>
    </lineage>
</organism>
<name>A0A0M9BNJ4_9BACL</name>
<proteinExistence type="predicted"/>
<evidence type="ECO:0000313" key="1">
    <source>
        <dbReference type="EMBL" id="KOY15898.1"/>
    </source>
</evidence>
<evidence type="ECO:0000313" key="2">
    <source>
        <dbReference type="Proteomes" id="UP000037688"/>
    </source>
</evidence>
<sequence length="119" mass="13650">MLEWGLMEGIDPAKYIDKTIEIERFTANGSLAIKWEFLVTVFLTDGKPIGGIETVLDINVKGMFTLDGKTLLEVTGKSFAEWQREWLYRYGGLQEPYLISVKYHRISHYSTESIIAPRC</sequence>